<feature type="compositionally biased region" description="Polar residues" evidence="12">
    <location>
        <begin position="667"/>
        <end position="682"/>
    </location>
</feature>
<organism evidence="16 17">
    <name type="scientific">Sphingomonas hengshuiensis</name>
    <dbReference type="NCBI Taxonomy" id="1609977"/>
    <lineage>
        <taxon>Bacteria</taxon>
        <taxon>Pseudomonadati</taxon>
        <taxon>Pseudomonadota</taxon>
        <taxon>Alphaproteobacteria</taxon>
        <taxon>Sphingomonadales</taxon>
        <taxon>Sphingomonadaceae</taxon>
        <taxon>Sphingomonas</taxon>
    </lineage>
</organism>
<evidence type="ECO:0000256" key="8">
    <source>
        <dbReference type="ARBA" id="ARBA00023237"/>
    </source>
</evidence>
<dbReference type="PANTHER" id="PTHR47234:SF2">
    <property type="entry name" value="TONB-DEPENDENT RECEPTOR"/>
    <property type="match status" value="1"/>
</dbReference>
<dbReference type="EMBL" id="QFNF01000012">
    <property type="protein sequence ID" value="PZO78353.1"/>
    <property type="molecule type" value="Genomic_DNA"/>
</dbReference>
<evidence type="ECO:0000256" key="6">
    <source>
        <dbReference type="ARBA" id="ARBA00023077"/>
    </source>
</evidence>
<dbReference type="PROSITE" id="PS52016">
    <property type="entry name" value="TONB_DEPENDENT_REC_3"/>
    <property type="match status" value="1"/>
</dbReference>
<comment type="subcellular location">
    <subcellularLocation>
        <location evidence="1 9">Cell outer membrane</location>
        <topology evidence="1 9">Multi-pass membrane protein</topology>
    </subcellularLocation>
</comment>
<evidence type="ECO:0000256" key="13">
    <source>
        <dbReference type="SAM" id="SignalP"/>
    </source>
</evidence>
<keyword evidence="5 13" id="KW-0732">Signal</keyword>
<evidence type="ECO:0000256" key="11">
    <source>
        <dbReference type="RuleBase" id="RU003357"/>
    </source>
</evidence>
<evidence type="ECO:0000256" key="12">
    <source>
        <dbReference type="SAM" id="MobiDB-lite"/>
    </source>
</evidence>
<feature type="domain" description="TonB-dependent receptor-like beta-barrel" evidence="14">
    <location>
        <begin position="426"/>
        <end position="974"/>
    </location>
</feature>
<evidence type="ECO:0000256" key="4">
    <source>
        <dbReference type="ARBA" id="ARBA00022692"/>
    </source>
</evidence>
<dbReference type="PROSITE" id="PS01156">
    <property type="entry name" value="TONB_DEPENDENT_REC_2"/>
    <property type="match status" value="1"/>
</dbReference>
<dbReference type="Gene3D" id="2.40.170.20">
    <property type="entry name" value="TonB-dependent receptor, beta-barrel domain"/>
    <property type="match status" value="1"/>
</dbReference>
<feature type="region of interest" description="Disordered" evidence="12">
    <location>
        <begin position="667"/>
        <end position="691"/>
    </location>
</feature>
<evidence type="ECO:0000256" key="7">
    <source>
        <dbReference type="ARBA" id="ARBA00023136"/>
    </source>
</evidence>
<dbReference type="Gene3D" id="2.170.130.10">
    <property type="entry name" value="TonB-dependent receptor, plug domain"/>
    <property type="match status" value="1"/>
</dbReference>
<dbReference type="InterPro" id="IPR037066">
    <property type="entry name" value="Plug_dom_sf"/>
</dbReference>
<comment type="similarity">
    <text evidence="9 11">Belongs to the TonB-dependent receptor family.</text>
</comment>
<dbReference type="InterPro" id="IPR010917">
    <property type="entry name" value="TonB_rcpt_CS"/>
</dbReference>
<dbReference type="Pfam" id="PF07715">
    <property type="entry name" value="Plug"/>
    <property type="match status" value="1"/>
</dbReference>
<dbReference type="AlphaFoldDB" id="A0A2W4Z7P6"/>
<dbReference type="GO" id="GO:0009279">
    <property type="term" value="C:cell outer membrane"/>
    <property type="evidence" value="ECO:0007669"/>
    <property type="project" value="UniProtKB-SubCell"/>
</dbReference>
<proteinExistence type="inferred from homology"/>
<keyword evidence="2 9" id="KW-0813">Transport</keyword>
<evidence type="ECO:0000256" key="9">
    <source>
        <dbReference type="PROSITE-ProRule" id="PRU01360"/>
    </source>
</evidence>
<evidence type="ECO:0000259" key="14">
    <source>
        <dbReference type="Pfam" id="PF00593"/>
    </source>
</evidence>
<keyword evidence="6 11" id="KW-0798">TonB box</keyword>
<dbReference type="PANTHER" id="PTHR47234">
    <property type="match status" value="1"/>
</dbReference>
<feature type="signal peptide" evidence="13">
    <location>
        <begin position="1"/>
        <end position="23"/>
    </location>
</feature>
<evidence type="ECO:0000256" key="2">
    <source>
        <dbReference type="ARBA" id="ARBA00022448"/>
    </source>
</evidence>
<feature type="short sequence motif" description="TonB C-terminal box" evidence="10">
    <location>
        <begin position="998"/>
        <end position="1015"/>
    </location>
</feature>
<dbReference type="Pfam" id="PF00593">
    <property type="entry name" value="TonB_dep_Rec_b-barrel"/>
    <property type="match status" value="1"/>
</dbReference>
<protein>
    <submittedName>
        <fullName evidence="16">TonB-dependent receptor</fullName>
    </submittedName>
</protein>
<keyword evidence="16" id="KW-0675">Receptor</keyword>
<dbReference type="SUPFAM" id="SSF56935">
    <property type="entry name" value="Porins"/>
    <property type="match status" value="1"/>
</dbReference>
<dbReference type="InterPro" id="IPR039426">
    <property type="entry name" value="TonB-dep_rcpt-like"/>
</dbReference>
<keyword evidence="7 9" id="KW-0472">Membrane</keyword>
<dbReference type="Proteomes" id="UP000248614">
    <property type="component" value="Unassembled WGS sequence"/>
</dbReference>
<keyword evidence="8 9" id="KW-0998">Cell outer membrane</keyword>
<feature type="chain" id="PRO_5015969886" evidence="13">
    <location>
        <begin position="24"/>
        <end position="1015"/>
    </location>
</feature>
<dbReference type="InterPro" id="IPR012910">
    <property type="entry name" value="Plug_dom"/>
</dbReference>
<keyword evidence="4 9" id="KW-0812">Transmembrane</keyword>
<reference evidence="16 17" key="1">
    <citation type="submission" date="2017-08" db="EMBL/GenBank/DDBJ databases">
        <title>Infants hospitalized years apart are colonized by the same room-sourced microbial strains.</title>
        <authorList>
            <person name="Brooks B."/>
            <person name="Olm M.R."/>
            <person name="Firek B.A."/>
            <person name="Baker R."/>
            <person name="Thomas B.C."/>
            <person name="Morowitz M.J."/>
            <person name="Banfield J.F."/>
        </authorList>
    </citation>
    <scope>NUCLEOTIDE SEQUENCE [LARGE SCALE GENOMIC DNA]</scope>
    <source>
        <strain evidence="16">S2_018_000_R3_110</strain>
    </source>
</reference>
<dbReference type="InterPro" id="IPR000531">
    <property type="entry name" value="Beta-barrel_TonB"/>
</dbReference>
<evidence type="ECO:0000256" key="10">
    <source>
        <dbReference type="PROSITE-ProRule" id="PRU10144"/>
    </source>
</evidence>
<comment type="caution">
    <text evidence="16">The sequence shown here is derived from an EMBL/GenBank/DDBJ whole genome shotgun (WGS) entry which is preliminary data.</text>
</comment>
<feature type="domain" description="TonB-dependent receptor plug" evidence="15">
    <location>
        <begin position="63"/>
        <end position="168"/>
    </location>
</feature>
<name>A0A2W4Z7P6_9SPHN</name>
<evidence type="ECO:0000256" key="5">
    <source>
        <dbReference type="ARBA" id="ARBA00022729"/>
    </source>
</evidence>
<evidence type="ECO:0000256" key="3">
    <source>
        <dbReference type="ARBA" id="ARBA00022452"/>
    </source>
</evidence>
<evidence type="ECO:0000313" key="17">
    <source>
        <dbReference type="Proteomes" id="UP000248614"/>
    </source>
</evidence>
<dbReference type="InterPro" id="IPR036942">
    <property type="entry name" value="Beta-barrel_TonB_sf"/>
</dbReference>
<evidence type="ECO:0000313" key="16">
    <source>
        <dbReference type="EMBL" id="PZO78353.1"/>
    </source>
</evidence>
<gene>
    <name evidence="16" type="ORF">DI632_06775</name>
</gene>
<evidence type="ECO:0000259" key="15">
    <source>
        <dbReference type="Pfam" id="PF07715"/>
    </source>
</evidence>
<accession>A0A2W4Z7P6</accession>
<keyword evidence="3 9" id="KW-1134">Transmembrane beta strand</keyword>
<evidence type="ECO:0000256" key="1">
    <source>
        <dbReference type="ARBA" id="ARBA00004571"/>
    </source>
</evidence>
<sequence length="1015" mass="109431">MKSITKLLTTSCLATMLAGTAHAQTGIPADAPTPGGEAATESPVADGAAVVVTGTRIRRPNATSAAPIQSVVAEEIRLQAAVNVEEVLNRLPQIAPDSQQNYQDSDGRQRIKLRNLGFERTLTLVDGLRLGTMNGADANMIPTALIERIDVLSGGASSVYGSDAVAGVVNFILRKNLNGVIASANYNFYNHENKDTLVSPIARAAGFASPRGMTNDGARIDLSLTAGKNLFDGALNVTGFVNYRKGDLVPYDARASSPCQLNEAVKDGPLSCQLSTYVPGGYISPRGGPNNGSVFVNNPDGSRTFVPFGPGTQANPYDGYPFQRPNERVNAGGFVTLKLADALEFYGSGIWFRDESTNSYPARVYSYTVYGGNPYQVNCNNPFLSTSQAQSICGAAAGTGALIPIEVRYRFNALPYVPDTYINSAFRGVAGVRGDFAGAWHYDVAGVYSRNQQDASAGAFPTYDRVNRSLNVVNVNGTPTCASKVSGVDAACVPFDAFSANNSNAALADYLFAGRNGTSTTIGLLYDVVGSVTGDLGEYGVTSPFAEQGIAVAIGAEYRKDRYISTANATFRAENGGSDFQLRQSVKEANVEVQVPLVEKQPWTHLLQVNAGYRVSKYDTNPDTFSTYKLEGLWAPVEDVTFRLSYNKAQRAPTVIEIRQATQNNYGRQGGSQNDFCASTPRQIVDPTDPTGTRRITVYDAPIASIEVCRATGLSDALYGSQTLSCPDSQCTVRTGGFTVDPETAYTYTFGFVLKPRFLPRLVFSVDRFLIDIDDSIGYNDYSYYQDGCRTSGGDPYFCSKIVRDPTTGILYNAPASNPTTGYIQQGTTNAFKTKAHGWDFQGQYTLPIDRVGTVDWIFAGTLTTLAGGQDSPILPLRDCTGYYANGCGQLIPKWTHGLRTTYTTPDKVASISFNWRHIGSLTNASNSGDPDLGGTTANARKTFYRIDPQDYFDLAFSFAVGRNYTFRLSANNLLDKVPPILPNSYNVSLSRNNTIPQRYDSLGRQIAAGVTLNF</sequence>